<keyword evidence="4" id="KW-0963">Cytoplasm</keyword>
<dbReference type="Proteomes" id="UP000678393">
    <property type="component" value="Unassembled WGS sequence"/>
</dbReference>
<dbReference type="InterPro" id="IPR036554">
    <property type="entry name" value="GHMP_kinase_C_sf"/>
</dbReference>
<evidence type="ECO:0000259" key="18">
    <source>
        <dbReference type="Pfam" id="PF08544"/>
    </source>
</evidence>
<comment type="caution">
    <text evidence="19">The sequence shown here is derived from an EMBL/GenBank/DDBJ whole genome shotgun (WGS) entry which is preliminary data.</text>
</comment>
<keyword evidence="14" id="KW-0443">Lipid metabolism</keyword>
<keyword evidence="12" id="KW-0752">Steroid biosynthesis</keyword>
<gene>
    <name evidence="19" type="ORF">CUNI_LOCUS8486</name>
</gene>
<evidence type="ECO:0000256" key="13">
    <source>
        <dbReference type="ARBA" id="ARBA00023011"/>
    </source>
</evidence>
<dbReference type="GO" id="GO:0046872">
    <property type="term" value="F:metal ion binding"/>
    <property type="evidence" value="ECO:0007669"/>
    <property type="project" value="UniProtKB-KW"/>
</dbReference>
<dbReference type="FunFam" id="3.30.70.890:FF:000003">
    <property type="entry name" value="Mevalonate kinase"/>
    <property type="match status" value="1"/>
</dbReference>
<evidence type="ECO:0000256" key="10">
    <source>
        <dbReference type="ARBA" id="ARBA00022840"/>
    </source>
</evidence>
<keyword evidence="20" id="KW-1185">Reference proteome</keyword>
<proteinExistence type="inferred from homology"/>
<comment type="similarity">
    <text evidence="2">Belongs to the GHMP kinase family. Mevalonate kinase subfamily.</text>
</comment>
<dbReference type="GO" id="GO:0005524">
    <property type="term" value="F:ATP binding"/>
    <property type="evidence" value="ECO:0007669"/>
    <property type="project" value="UniProtKB-KW"/>
</dbReference>
<evidence type="ECO:0000256" key="9">
    <source>
        <dbReference type="ARBA" id="ARBA00022777"/>
    </source>
</evidence>
<evidence type="ECO:0000256" key="7">
    <source>
        <dbReference type="ARBA" id="ARBA00022723"/>
    </source>
</evidence>
<evidence type="ECO:0000256" key="17">
    <source>
        <dbReference type="ARBA" id="ARBA00029438"/>
    </source>
</evidence>
<protein>
    <recommendedName>
        <fullName evidence="3">mevalonate kinase</fullName>
        <ecNumber evidence="3">2.7.1.36</ecNumber>
    </recommendedName>
</protein>
<keyword evidence="16" id="KW-0753">Steroid metabolism</keyword>
<evidence type="ECO:0000256" key="11">
    <source>
        <dbReference type="ARBA" id="ARBA00022842"/>
    </source>
</evidence>
<dbReference type="PRINTS" id="PR00959">
    <property type="entry name" value="MEVGALKINASE"/>
</dbReference>
<dbReference type="SUPFAM" id="SSF54211">
    <property type="entry name" value="Ribosomal protein S5 domain 2-like"/>
    <property type="match status" value="1"/>
</dbReference>
<evidence type="ECO:0000256" key="4">
    <source>
        <dbReference type="ARBA" id="ARBA00022490"/>
    </source>
</evidence>
<dbReference type="OrthoDB" id="1652964at2759"/>
<evidence type="ECO:0000256" key="6">
    <source>
        <dbReference type="ARBA" id="ARBA00022679"/>
    </source>
</evidence>
<dbReference type="InterPro" id="IPR006205">
    <property type="entry name" value="Mev_gal_kin"/>
</dbReference>
<evidence type="ECO:0000256" key="15">
    <source>
        <dbReference type="ARBA" id="ARBA00023166"/>
    </source>
</evidence>
<evidence type="ECO:0000256" key="1">
    <source>
        <dbReference type="ARBA" id="ARBA00004496"/>
    </source>
</evidence>
<keyword evidence="10" id="KW-0067">ATP-binding</keyword>
<dbReference type="InterPro" id="IPR020568">
    <property type="entry name" value="Ribosomal_Su5_D2-typ_SF"/>
</dbReference>
<dbReference type="InterPro" id="IPR013750">
    <property type="entry name" value="GHMP_kinase_C_dom"/>
</dbReference>
<dbReference type="InterPro" id="IPR014721">
    <property type="entry name" value="Ribsml_uS5_D2-typ_fold_subgr"/>
</dbReference>
<keyword evidence="5" id="KW-0444">Lipid biosynthesis</keyword>
<keyword evidence="15" id="KW-1207">Sterol metabolism</keyword>
<dbReference type="PANTHER" id="PTHR43290:SF2">
    <property type="entry name" value="MEVALONATE KINASE"/>
    <property type="match status" value="1"/>
</dbReference>
<evidence type="ECO:0000256" key="2">
    <source>
        <dbReference type="ARBA" id="ARBA00006495"/>
    </source>
</evidence>
<dbReference type="Gene3D" id="3.30.70.890">
    <property type="entry name" value="GHMP kinase, C-terminal domain"/>
    <property type="match status" value="1"/>
</dbReference>
<comment type="pathway">
    <text evidence="17">Isoprenoid biosynthesis; isopentenyl diphosphate biosynthesis via mevalonate pathway; isopentenyl diphosphate from (R)-mevalonate: step 1/3.</text>
</comment>
<keyword evidence="9" id="KW-0418">Kinase</keyword>
<reference evidence="19" key="1">
    <citation type="submission" date="2021-04" db="EMBL/GenBank/DDBJ databases">
        <authorList>
            <consortium name="Molecular Ecology Group"/>
        </authorList>
    </citation>
    <scope>NUCLEOTIDE SEQUENCE</scope>
</reference>
<keyword evidence="7" id="KW-0479">Metal-binding</keyword>
<dbReference type="Gene3D" id="3.30.230.10">
    <property type="match status" value="1"/>
</dbReference>
<dbReference type="Pfam" id="PF08544">
    <property type="entry name" value="GHMP_kinases_C"/>
    <property type="match status" value="1"/>
</dbReference>
<keyword evidence="8" id="KW-0547">Nucleotide-binding</keyword>
<evidence type="ECO:0000313" key="20">
    <source>
        <dbReference type="Proteomes" id="UP000678393"/>
    </source>
</evidence>
<name>A0A8S3Z3N3_9EUPU</name>
<evidence type="ECO:0000313" key="19">
    <source>
        <dbReference type="EMBL" id="CAG5122928.1"/>
    </source>
</evidence>
<evidence type="ECO:0000256" key="12">
    <source>
        <dbReference type="ARBA" id="ARBA00022955"/>
    </source>
</evidence>
<evidence type="ECO:0000256" key="16">
    <source>
        <dbReference type="ARBA" id="ARBA00023221"/>
    </source>
</evidence>
<keyword evidence="13" id="KW-0756">Sterol biosynthesis</keyword>
<comment type="subcellular location">
    <subcellularLocation>
        <location evidence="1">Cytoplasm</location>
    </subcellularLocation>
</comment>
<sequence length="222" mass="24363">LAGYIQSEKLEDGTATWNSTNKNLINSWAFVGEKLIHGRPSGIDNSVSTNGGALRFQKGKITLIDKMPTLSVMLVNTKVPRSTMVLVAGVREKHNKYQEIFDPVFEAVEAITEKAESVYKALCDDARPDHFQTLGDLVDLNHQILNMMGVGHQSLDHVVAVARKYGFHSKLTGAGGGGCAFVLIPPDTQDTQVYDMKQEMEKLGFEVWPNTSVGGHGVLRHL</sequence>
<dbReference type="AlphaFoldDB" id="A0A8S3Z3N3"/>
<accession>A0A8S3Z3N3</accession>
<dbReference type="EMBL" id="CAJHNH020001397">
    <property type="protein sequence ID" value="CAG5122928.1"/>
    <property type="molecule type" value="Genomic_DNA"/>
</dbReference>
<dbReference type="PANTHER" id="PTHR43290">
    <property type="entry name" value="MEVALONATE KINASE"/>
    <property type="match status" value="1"/>
</dbReference>
<dbReference type="EC" id="2.7.1.36" evidence="3"/>
<evidence type="ECO:0000256" key="14">
    <source>
        <dbReference type="ARBA" id="ARBA00023098"/>
    </source>
</evidence>
<dbReference type="GO" id="GO:0004496">
    <property type="term" value="F:mevalonate kinase activity"/>
    <property type="evidence" value="ECO:0007669"/>
    <property type="project" value="UniProtKB-EC"/>
</dbReference>
<dbReference type="GO" id="GO:0005829">
    <property type="term" value="C:cytosol"/>
    <property type="evidence" value="ECO:0007669"/>
    <property type="project" value="TreeGrafter"/>
</dbReference>
<keyword evidence="6" id="KW-0808">Transferase</keyword>
<evidence type="ECO:0000256" key="5">
    <source>
        <dbReference type="ARBA" id="ARBA00022516"/>
    </source>
</evidence>
<evidence type="ECO:0000256" key="3">
    <source>
        <dbReference type="ARBA" id="ARBA00012103"/>
    </source>
</evidence>
<keyword evidence="11" id="KW-0460">Magnesium</keyword>
<feature type="non-terminal residue" evidence="19">
    <location>
        <position position="1"/>
    </location>
</feature>
<feature type="domain" description="GHMP kinase C-terminal" evidence="18">
    <location>
        <begin position="131"/>
        <end position="195"/>
    </location>
</feature>
<dbReference type="GO" id="GO:0006695">
    <property type="term" value="P:cholesterol biosynthetic process"/>
    <property type="evidence" value="ECO:0007669"/>
    <property type="project" value="TreeGrafter"/>
</dbReference>
<organism evidence="19 20">
    <name type="scientific">Candidula unifasciata</name>
    <dbReference type="NCBI Taxonomy" id="100452"/>
    <lineage>
        <taxon>Eukaryota</taxon>
        <taxon>Metazoa</taxon>
        <taxon>Spiralia</taxon>
        <taxon>Lophotrochozoa</taxon>
        <taxon>Mollusca</taxon>
        <taxon>Gastropoda</taxon>
        <taxon>Heterobranchia</taxon>
        <taxon>Euthyneura</taxon>
        <taxon>Panpulmonata</taxon>
        <taxon>Eupulmonata</taxon>
        <taxon>Stylommatophora</taxon>
        <taxon>Helicina</taxon>
        <taxon>Helicoidea</taxon>
        <taxon>Geomitridae</taxon>
        <taxon>Candidula</taxon>
    </lineage>
</organism>
<dbReference type="GO" id="GO:0019287">
    <property type="term" value="P:isopentenyl diphosphate biosynthetic process, mevalonate pathway"/>
    <property type="evidence" value="ECO:0007669"/>
    <property type="project" value="TreeGrafter"/>
</dbReference>
<dbReference type="SUPFAM" id="SSF55060">
    <property type="entry name" value="GHMP Kinase, C-terminal domain"/>
    <property type="match status" value="1"/>
</dbReference>
<evidence type="ECO:0000256" key="8">
    <source>
        <dbReference type="ARBA" id="ARBA00022741"/>
    </source>
</evidence>